<protein>
    <submittedName>
        <fullName evidence="1">Uncharacterized protein</fullName>
    </submittedName>
</protein>
<gene>
    <name evidence="1" type="ORF">PsorP6_017834</name>
</gene>
<keyword evidence="2" id="KW-1185">Reference proteome</keyword>
<name>A0ACC0WC14_9STRA</name>
<sequence>MTKQHIEIKVLYFASAREEIGLREEKLFLPDESSTTLSTLRCHLVDKYPHAASTIQSITLARNLEYSEDDIELANGDEVALIPPISGG</sequence>
<comment type="caution">
    <text evidence="1">The sequence shown here is derived from an EMBL/GenBank/DDBJ whole genome shotgun (WGS) entry which is preliminary data.</text>
</comment>
<dbReference type="Proteomes" id="UP001163321">
    <property type="component" value="Chromosome 2"/>
</dbReference>
<evidence type="ECO:0000313" key="1">
    <source>
        <dbReference type="EMBL" id="KAI9916360.1"/>
    </source>
</evidence>
<organism evidence="1 2">
    <name type="scientific">Peronosclerospora sorghi</name>
    <dbReference type="NCBI Taxonomy" id="230839"/>
    <lineage>
        <taxon>Eukaryota</taxon>
        <taxon>Sar</taxon>
        <taxon>Stramenopiles</taxon>
        <taxon>Oomycota</taxon>
        <taxon>Peronosporomycetes</taxon>
        <taxon>Peronosporales</taxon>
        <taxon>Peronosporaceae</taxon>
        <taxon>Peronosclerospora</taxon>
    </lineage>
</organism>
<evidence type="ECO:0000313" key="2">
    <source>
        <dbReference type="Proteomes" id="UP001163321"/>
    </source>
</evidence>
<accession>A0ACC0WC14</accession>
<dbReference type="EMBL" id="CM047581">
    <property type="protein sequence ID" value="KAI9916360.1"/>
    <property type="molecule type" value="Genomic_DNA"/>
</dbReference>
<proteinExistence type="predicted"/>
<reference evidence="1 2" key="1">
    <citation type="journal article" date="2022" name="bioRxiv">
        <title>The genome of the oomycete Peronosclerospora sorghi, a cosmopolitan pathogen of maize and sorghum, is inflated with dispersed pseudogenes.</title>
        <authorList>
            <person name="Fletcher K."/>
            <person name="Martin F."/>
            <person name="Isakeit T."/>
            <person name="Cavanaugh K."/>
            <person name="Magill C."/>
            <person name="Michelmore R."/>
        </authorList>
    </citation>
    <scope>NUCLEOTIDE SEQUENCE [LARGE SCALE GENOMIC DNA]</scope>
    <source>
        <strain evidence="1">P6</strain>
    </source>
</reference>